<dbReference type="Proteomes" id="UP001205740">
    <property type="component" value="Unassembled WGS sequence"/>
</dbReference>
<dbReference type="PANTHER" id="PTHR48081">
    <property type="entry name" value="AB HYDROLASE SUPERFAMILY PROTEIN C4A8.06C"/>
    <property type="match status" value="1"/>
</dbReference>
<feature type="domain" description="Alpha/beta hydrolase fold-3" evidence="3">
    <location>
        <begin position="88"/>
        <end position="288"/>
    </location>
</feature>
<gene>
    <name evidence="4" type="ORF">LX12_002728</name>
</gene>
<name>A0ABT1H3I4_9NOCA</name>
<dbReference type="InterPro" id="IPR029058">
    <property type="entry name" value="AB_hydrolase_fold"/>
</dbReference>
<evidence type="ECO:0000313" key="5">
    <source>
        <dbReference type="Proteomes" id="UP001205740"/>
    </source>
</evidence>
<protein>
    <submittedName>
        <fullName evidence="4">Acetyl esterase/lipase</fullName>
    </submittedName>
</protein>
<sequence>MWLVSPSQRSRWLAATTALWLRPLAEVIPANRAGVLLARGVVATAMRIGGGVPAGTHVDRVDTVDPDGVPVRGEWVRAAATTDARPVILYVHGSAFSICSPATHRSLVARLSRDTGLPAFTVDYRLAPEHRHPAATEDVAAAYRWLLSLGYDAGDVVLAGDSAGGHLILELLSDNAVAGRPQPRAAVLMSPLVDLSLRLAEQREKLRRDPMISAAAARTLVDHYIRDVRDDPRLVLRVDPAHPLPPTLIQAGGAEMLCADAEHAAEMIRSAGSTCRLSVWPGQMHVFQAFPRLVPEADRALREAAEFITRALTEPREEVADVRLAT</sequence>
<comment type="caution">
    <text evidence="4">The sequence shown here is derived from an EMBL/GenBank/DDBJ whole genome shotgun (WGS) entry which is preliminary data.</text>
</comment>
<evidence type="ECO:0000259" key="3">
    <source>
        <dbReference type="Pfam" id="PF07859"/>
    </source>
</evidence>
<evidence type="ECO:0000256" key="1">
    <source>
        <dbReference type="ARBA" id="ARBA00010515"/>
    </source>
</evidence>
<dbReference type="Pfam" id="PF07859">
    <property type="entry name" value="Abhydrolase_3"/>
    <property type="match status" value="1"/>
</dbReference>
<organism evidence="4 5">
    <name type="scientific">Williamsia serinedens</name>
    <dbReference type="NCBI Taxonomy" id="391736"/>
    <lineage>
        <taxon>Bacteria</taxon>
        <taxon>Bacillati</taxon>
        <taxon>Actinomycetota</taxon>
        <taxon>Actinomycetes</taxon>
        <taxon>Mycobacteriales</taxon>
        <taxon>Nocardiaceae</taxon>
        <taxon>Williamsia</taxon>
    </lineage>
</organism>
<dbReference type="InterPro" id="IPR013094">
    <property type="entry name" value="AB_hydrolase_3"/>
</dbReference>
<evidence type="ECO:0000313" key="4">
    <source>
        <dbReference type="EMBL" id="MCP2161529.1"/>
    </source>
</evidence>
<dbReference type="Gene3D" id="3.40.50.1820">
    <property type="entry name" value="alpha/beta hydrolase"/>
    <property type="match status" value="1"/>
</dbReference>
<reference evidence="4 5" key="1">
    <citation type="submission" date="2022-06" db="EMBL/GenBank/DDBJ databases">
        <title>Genomic Encyclopedia of Archaeal and Bacterial Type Strains, Phase II (KMG-II): from individual species to whole genera.</title>
        <authorList>
            <person name="Goeker M."/>
        </authorList>
    </citation>
    <scope>NUCLEOTIDE SEQUENCE [LARGE SCALE GENOMIC DNA]</scope>
    <source>
        <strain evidence="4 5">DSM 45037</strain>
    </source>
</reference>
<evidence type="ECO:0000256" key="2">
    <source>
        <dbReference type="ARBA" id="ARBA00022801"/>
    </source>
</evidence>
<proteinExistence type="inferred from homology"/>
<dbReference type="InterPro" id="IPR050300">
    <property type="entry name" value="GDXG_lipolytic_enzyme"/>
</dbReference>
<dbReference type="SUPFAM" id="SSF53474">
    <property type="entry name" value="alpha/beta-Hydrolases"/>
    <property type="match status" value="1"/>
</dbReference>
<accession>A0ABT1H3I4</accession>
<comment type="similarity">
    <text evidence="1">Belongs to the 'GDXG' lipolytic enzyme family.</text>
</comment>
<dbReference type="PANTHER" id="PTHR48081:SF30">
    <property type="entry name" value="ACETYL-HYDROLASE LIPR-RELATED"/>
    <property type="match status" value="1"/>
</dbReference>
<dbReference type="EMBL" id="JAMTCG010000005">
    <property type="protein sequence ID" value="MCP2161529.1"/>
    <property type="molecule type" value="Genomic_DNA"/>
</dbReference>
<keyword evidence="5" id="KW-1185">Reference proteome</keyword>
<keyword evidence="2" id="KW-0378">Hydrolase</keyword>